<dbReference type="Proteomes" id="UP000051835">
    <property type="component" value="Unassembled WGS sequence"/>
</dbReference>
<dbReference type="PATRIC" id="fig|1423805.4.peg.1323"/>
<evidence type="ECO:0000256" key="1">
    <source>
        <dbReference type="SAM" id="Phobius"/>
    </source>
</evidence>
<reference evidence="2 3" key="1">
    <citation type="journal article" date="2015" name="Genome Announc.">
        <title>Expanding the biotechnology potential of lactobacilli through comparative genomics of 213 strains and associated genera.</title>
        <authorList>
            <person name="Sun Z."/>
            <person name="Harris H.M."/>
            <person name="McCann A."/>
            <person name="Guo C."/>
            <person name="Argimon S."/>
            <person name="Zhang W."/>
            <person name="Yang X."/>
            <person name="Jeffery I.B."/>
            <person name="Cooney J.C."/>
            <person name="Kagawa T.F."/>
            <person name="Liu W."/>
            <person name="Song Y."/>
            <person name="Salvetti E."/>
            <person name="Wrobel A."/>
            <person name="Rasinkangas P."/>
            <person name="Parkhill J."/>
            <person name="Rea M.C."/>
            <person name="O'Sullivan O."/>
            <person name="Ritari J."/>
            <person name="Douillard F.P."/>
            <person name="Paul Ross R."/>
            <person name="Yang R."/>
            <person name="Briner A.E."/>
            <person name="Felis G.E."/>
            <person name="de Vos W.M."/>
            <person name="Barrangou R."/>
            <person name="Klaenhammer T.R."/>
            <person name="Caufield P.W."/>
            <person name="Cui Y."/>
            <person name="Zhang H."/>
            <person name="O'Toole P.W."/>
        </authorList>
    </citation>
    <scope>NUCLEOTIDE SEQUENCE [LARGE SCALE GENOMIC DNA]</scope>
    <source>
        <strain evidence="2 3">DSM 15429</strain>
    </source>
</reference>
<dbReference type="AlphaFoldDB" id="A0A0R1QWL0"/>
<evidence type="ECO:0000313" key="3">
    <source>
        <dbReference type="Proteomes" id="UP000051835"/>
    </source>
</evidence>
<dbReference type="EMBL" id="AZFC01000015">
    <property type="protein sequence ID" value="KRL48823.1"/>
    <property type="molecule type" value="Genomic_DNA"/>
</dbReference>
<name>A0A0R1QWL0_9LACO</name>
<accession>A0A0R1QWL0</accession>
<proteinExistence type="predicted"/>
<feature type="transmembrane region" description="Helical" evidence="1">
    <location>
        <begin position="20"/>
        <end position="39"/>
    </location>
</feature>
<gene>
    <name evidence="2" type="ORF">FD37_GL001290</name>
</gene>
<sequence>MTYLILSSTAVFFNDQGHSLRMALGTIVALIVVDVLFTRNYPYFNRVDRQGATILVSIAMFALVALLAANFDPTWPSIVWDFTGFCLASIGGTIDGYLVRPTELKPAQTRRELIRRERLLKKITH</sequence>
<comment type="caution">
    <text evidence="2">The sequence shown here is derived from an EMBL/GenBank/DDBJ whole genome shotgun (WGS) entry which is preliminary data.</text>
</comment>
<evidence type="ECO:0000313" key="2">
    <source>
        <dbReference type="EMBL" id="KRL48823.1"/>
    </source>
</evidence>
<feature type="transmembrane region" description="Helical" evidence="1">
    <location>
        <begin position="77"/>
        <end position="99"/>
    </location>
</feature>
<keyword evidence="1" id="KW-1133">Transmembrane helix</keyword>
<organism evidence="2 3">
    <name type="scientific">Levilactobacillus spicheri DSM 15429</name>
    <dbReference type="NCBI Taxonomy" id="1423805"/>
    <lineage>
        <taxon>Bacteria</taxon>
        <taxon>Bacillati</taxon>
        <taxon>Bacillota</taxon>
        <taxon>Bacilli</taxon>
        <taxon>Lactobacillales</taxon>
        <taxon>Lactobacillaceae</taxon>
        <taxon>Levilactobacillus</taxon>
    </lineage>
</organism>
<keyword evidence="1" id="KW-0812">Transmembrane</keyword>
<feature type="transmembrane region" description="Helical" evidence="1">
    <location>
        <begin position="51"/>
        <end position="71"/>
    </location>
</feature>
<keyword evidence="1" id="KW-0472">Membrane</keyword>
<protein>
    <submittedName>
        <fullName evidence="2">Uncharacterized protein</fullName>
    </submittedName>
</protein>